<evidence type="ECO:0000256" key="5">
    <source>
        <dbReference type="PIRNR" id="PIRNR005096"/>
    </source>
</evidence>
<dbReference type="InterPro" id="IPR015443">
    <property type="entry name" value="Aldose_1-epimerase"/>
</dbReference>
<dbReference type="UniPathway" id="UPA00242"/>
<organism evidence="8 9">
    <name type="scientific">Clostridium thermosuccinogenes</name>
    <dbReference type="NCBI Taxonomy" id="84032"/>
    <lineage>
        <taxon>Bacteria</taxon>
        <taxon>Bacillati</taxon>
        <taxon>Bacillota</taxon>
        <taxon>Clostridia</taxon>
        <taxon>Eubacteriales</taxon>
        <taxon>Clostridiaceae</taxon>
        <taxon>Clostridium</taxon>
    </lineage>
</organism>
<dbReference type="Gene3D" id="2.70.98.10">
    <property type="match status" value="1"/>
</dbReference>
<evidence type="ECO:0000256" key="7">
    <source>
        <dbReference type="PIRSR" id="PIRSR005096-3"/>
    </source>
</evidence>
<evidence type="ECO:0000256" key="4">
    <source>
        <dbReference type="ARBA" id="ARBA00023277"/>
    </source>
</evidence>
<feature type="active site" description="Proton acceptor" evidence="6">
    <location>
        <position position="301"/>
    </location>
</feature>
<dbReference type="GO" id="GO:0033499">
    <property type="term" value="P:galactose catabolic process via UDP-galactose, Leloir pathway"/>
    <property type="evidence" value="ECO:0007669"/>
    <property type="project" value="TreeGrafter"/>
</dbReference>
<protein>
    <recommendedName>
        <fullName evidence="5">Aldose 1-epimerase</fullName>
        <ecNumber evidence="5">5.1.3.3</ecNumber>
    </recommendedName>
</protein>
<keyword evidence="3 5" id="KW-0413">Isomerase</keyword>
<dbReference type="InterPro" id="IPR014718">
    <property type="entry name" value="GH-type_carb-bd"/>
</dbReference>
<dbReference type="EMBL" id="NIOJ01000028">
    <property type="protein sequence ID" value="PNT98365.1"/>
    <property type="molecule type" value="Genomic_DNA"/>
</dbReference>
<accession>A0A2K2EW57</accession>
<dbReference type="GO" id="GO:0030246">
    <property type="term" value="F:carbohydrate binding"/>
    <property type="evidence" value="ECO:0007669"/>
    <property type="project" value="InterPro"/>
</dbReference>
<dbReference type="OrthoDB" id="9779408at2"/>
<proteinExistence type="inferred from homology"/>
<dbReference type="RefSeq" id="WP_103081829.1">
    <property type="nucleotide sequence ID" value="NZ_CP021850.1"/>
</dbReference>
<evidence type="ECO:0000313" key="9">
    <source>
        <dbReference type="Proteomes" id="UP000236151"/>
    </source>
</evidence>
<evidence type="ECO:0000256" key="6">
    <source>
        <dbReference type="PIRSR" id="PIRSR005096-1"/>
    </source>
</evidence>
<dbReference type="AlphaFoldDB" id="A0A2K2EW57"/>
<dbReference type="EC" id="5.1.3.3" evidence="5"/>
<keyword evidence="9" id="KW-1185">Reference proteome</keyword>
<dbReference type="GO" id="GO:0005737">
    <property type="term" value="C:cytoplasm"/>
    <property type="evidence" value="ECO:0007669"/>
    <property type="project" value="TreeGrafter"/>
</dbReference>
<gene>
    <name evidence="8" type="ORF">CDQ84_11180</name>
</gene>
<dbReference type="PIRSF" id="PIRSF005096">
    <property type="entry name" value="GALM"/>
    <property type="match status" value="1"/>
</dbReference>
<comment type="similarity">
    <text evidence="2 5">Belongs to the aldose epimerase family.</text>
</comment>
<evidence type="ECO:0000256" key="1">
    <source>
        <dbReference type="ARBA" id="ARBA00005028"/>
    </source>
</evidence>
<dbReference type="PANTHER" id="PTHR10091">
    <property type="entry name" value="ALDOSE-1-EPIMERASE"/>
    <property type="match status" value="1"/>
</dbReference>
<dbReference type="GO" id="GO:0006006">
    <property type="term" value="P:glucose metabolic process"/>
    <property type="evidence" value="ECO:0007669"/>
    <property type="project" value="TreeGrafter"/>
</dbReference>
<evidence type="ECO:0000313" key="8">
    <source>
        <dbReference type="EMBL" id="PNT98365.1"/>
    </source>
</evidence>
<comment type="pathway">
    <text evidence="1 5">Carbohydrate metabolism; hexose metabolism.</text>
</comment>
<comment type="caution">
    <text evidence="8">The sequence shown here is derived from an EMBL/GenBank/DDBJ whole genome shotgun (WGS) entry which is preliminary data.</text>
</comment>
<dbReference type="KEGG" id="cthd:CDO33_20285"/>
<dbReference type="SUPFAM" id="SSF74650">
    <property type="entry name" value="Galactose mutarotase-like"/>
    <property type="match status" value="1"/>
</dbReference>
<dbReference type="PANTHER" id="PTHR10091:SF0">
    <property type="entry name" value="GALACTOSE MUTAROTASE"/>
    <property type="match status" value="1"/>
</dbReference>
<dbReference type="Proteomes" id="UP000236151">
    <property type="component" value="Unassembled WGS sequence"/>
</dbReference>
<feature type="binding site" evidence="7">
    <location>
        <begin position="175"/>
        <end position="177"/>
    </location>
    <ligand>
        <name>beta-D-galactose</name>
        <dbReference type="ChEBI" id="CHEBI:27667"/>
    </ligand>
</feature>
<dbReference type="InterPro" id="IPR011013">
    <property type="entry name" value="Gal_mutarotase_sf_dom"/>
</dbReference>
<keyword evidence="4 5" id="KW-0119">Carbohydrate metabolism</keyword>
<dbReference type="GO" id="GO:0004034">
    <property type="term" value="F:aldose 1-epimerase activity"/>
    <property type="evidence" value="ECO:0007669"/>
    <property type="project" value="UniProtKB-EC"/>
</dbReference>
<reference evidence="9" key="1">
    <citation type="submission" date="2017-06" db="EMBL/GenBank/DDBJ databases">
        <title>Investigating the central metabolism of Clostridium thermosuccinogenes.</title>
        <authorList>
            <person name="Koendjbiharie J.G."/>
            <person name="Van Kranenburg R."/>
            <person name="Vriesendorp B."/>
        </authorList>
    </citation>
    <scope>NUCLEOTIDE SEQUENCE [LARGE SCALE GENOMIC DNA]</scope>
    <source>
        <strain evidence="9">DSM 5806</strain>
    </source>
</reference>
<evidence type="ECO:0000256" key="3">
    <source>
        <dbReference type="ARBA" id="ARBA00023235"/>
    </source>
</evidence>
<evidence type="ECO:0000256" key="2">
    <source>
        <dbReference type="ARBA" id="ARBA00006206"/>
    </source>
</evidence>
<feature type="active site" description="Proton donor" evidence="6">
    <location>
        <position position="175"/>
    </location>
</feature>
<dbReference type="InterPro" id="IPR047215">
    <property type="entry name" value="Galactose_mutarotase-like"/>
</dbReference>
<comment type="catalytic activity">
    <reaction evidence="5">
        <text>alpha-D-glucose = beta-D-glucose</text>
        <dbReference type="Rhea" id="RHEA:10264"/>
        <dbReference type="ChEBI" id="CHEBI:15903"/>
        <dbReference type="ChEBI" id="CHEBI:17925"/>
        <dbReference type="EC" id="5.1.3.3"/>
    </reaction>
</comment>
<dbReference type="CDD" id="cd09019">
    <property type="entry name" value="galactose_mutarotase_like"/>
    <property type="match status" value="1"/>
</dbReference>
<sequence>MVLQERVSRVNEDYIIQYTLVNRNGIKVSFLNYGGVITRIIAPDRFGQFENIVLSHERIEDYFSNEPYYGALVGRVAGRISNAEFVMDGVRYHLTKNDGNNSIHGGLKNFSHVLWACRVKRENAVELSYESPDGEEGYPGNLKVKVTYELNDEDEFIISYSGVSDRKTPFNPTSHSYFNLSGDDKRDILDHHLIISSSRFLELAKDYLPTGKIMPVEGSVFDFRRGRTIRDAVMSDDEQTVLAKKGLNHPFLLDKEGNYDVILSDSASGREMAVKTDAVGVVIYTGSELPPEKRYHGICIETQGLPDAVNNSSFPSIVIREGEKFNTSTIFKFGVKSDNSIALKKERI</sequence>
<dbReference type="InterPro" id="IPR008183">
    <property type="entry name" value="Aldose_1/G6P_1-epimerase"/>
</dbReference>
<name>A0A2K2EW57_9CLOT</name>
<dbReference type="Pfam" id="PF01263">
    <property type="entry name" value="Aldose_epim"/>
    <property type="match status" value="1"/>
</dbReference>